<dbReference type="Gene3D" id="3.40.50.1820">
    <property type="entry name" value="alpha/beta hydrolase"/>
    <property type="match status" value="1"/>
</dbReference>
<evidence type="ECO:0000256" key="1">
    <source>
        <dbReference type="ARBA" id="ARBA00022801"/>
    </source>
</evidence>
<sequence length="294" mass="32172">MDQQQQMAMVQRMRQNVVGTGAALQPSSAYAVTVEEVMIPTTKGDTRVLVYQPDREPSAPLPVFFNMHGGGFIFGQAEMDDPWCRLIADRANCVVINIDYSLAPEHKFPTAVHECYDVVQWVHANPVSLSVNPSLFAIGGHSAGGNLAAAVCLLNQQRGSELPIILQVMDYAVLDVATDPAHKPSFEEAIPADIARTFNAMYLVTQEDAHDPLASPVLATSLEGLPEALIITAEKDSLAQEARTYAARLEASGVKVTHREYEGAAHGFTHFGDLQMAEDAWFRMSDKIRETFSK</sequence>
<dbReference type="Proteomes" id="UP000069697">
    <property type="component" value="Unassembled WGS sequence"/>
</dbReference>
<evidence type="ECO:0000313" key="4">
    <source>
        <dbReference type="Proteomes" id="UP000069697"/>
    </source>
</evidence>
<evidence type="ECO:0000259" key="2">
    <source>
        <dbReference type="Pfam" id="PF07859"/>
    </source>
</evidence>
<comment type="caution">
    <text evidence="3">The sequence shown here is derived from an EMBL/GenBank/DDBJ whole genome shotgun (WGS) entry which is preliminary data.</text>
</comment>
<reference evidence="3 4" key="1">
    <citation type="journal article" date="2016" name="Genome Announc.">
        <title>Draft Genome Sequence of Paenibacillus amylolyticus Heshi-A3, Isolated from Fermented Rice Bran in a Japanese Fermented Seafood Dish.</title>
        <authorList>
            <person name="Akuzawa S."/>
            <person name="Nagaoka J."/>
            <person name="Kanekatsu M."/>
            <person name="Kubota E."/>
            <person name="Ohtake R."/>
            <person name="Suzuki T."/>
            <person name="Kanesaki Y."/>
        </authorList>
    </citation>
    <scope>NUCLEOTIDE SEQUENCE [LARGE SCALE GENOMIC DNA]</scope>
    <source>
        <strain evidence="3 4">Heshi-A3</strain>
    </source>
</reference>
<dbReference type="InterPro" id="IPR013094">
    <property type="entry name" value="AB_hydrolase_3"/>
</dbReference>
<dbReference type="Pfam" id="PF07859">
    <property type="entry name" value="Abhydrolase_3"/>
    <property type="match status" value="1"/>
</dbReference>
<evidence type="ECO:0000313" key="3">
    <source>
        <dbReference type="EMBL" id="GAS81608.1"/>
    </source>
</evidence>
<dbReference type="SUPFAM" id="SSF53474">
    <property type="entry name" value="alpha/beta-Hydrolases"/>
    <property type="match status" value="1"/>
</dbReference>
<dbReference type="EMBL" id="BCNV01000001">
    <property type="protein sequence ID" value="GAS81608.1"/>
    <property type="molecule type" value="Genomic_DNA"/>
</dbReference>
<keyword evidence="1" id="KW-0378">Hydrolase</keyword>
<dbReference type="PANTHER" id="PTHR48081">
    <property type="entry name" value="AB HYDROLASE SUPERFAMILY PROTEIN C4A8.06C"/>
    <property type="match status" value="1"/>
</dbReference>
<gene>
    <name evidence="3" type="ORF">PAHA3_1682</name>
</gene>
<accession>A0A100VKM5</accession>
<dbReference type="AlphaFoldDB" id="A0A100VKM5"/>
<protein>
    <submittedName>
        <fullName evidence="3">Carboxylesterase</fullName>
    </submittedName>
</protein>
<dbReference type="InterPro" id="IPR029058">
    <property type="entry name" value="AB_hydrolase_fold"/>
</dbReference>
<dbReference type="GO" id="GO:0016787">
    <property type="term" value="F:hydrolase activity"/>
    <property type="evidence" value="ECO:0007669"/>
    <property type="project" value="UniProtKB-KW"/>
</dbReference>
<dbReference type="PANTHER" id="PTHR48081:SF8">
    <property type="entry name" value="ALPHA_BETA HYDROLASE FOLD-3 DOMAIN-CONTAINING PROTEIN-RELATED"/>
    <property type="match status" value="1"/>
</dbReference>
<dbReference type="RefSeq" id="WP_062834293.1">
    <property type="nucleotide sequence ID" value="NZ_BCNV01000001.1"/>
</dbReference>
<feature type="domain" description="Alpha/beta hydrolase fold-3" evidence="2">
    <location>
        <begin position="65"/>
        <end position="269"/>
    </location>
</feature>
<proteinExistence type="predicted"/>
<name>A0A100VKM5_PAEAM</name>
<reference evidence="4" key="2">
    <citation type="submission" date="2016-01" db="EMBL/GenBank/DDBJ databases">
        <title>Draft Genome Sequence of Paenibacillus amylolyticus Heshi-A3 that Was Isolated from Fermented Rice Bran with Aging Salted Mackerel, Which Was Named Heshiko as Traditional Fermented Seafood in Japan.</title>
        <authorList>
            <person name="Akuzawa S."/>
            <person name="Nakagawa J."/>
            <person name="Kanekatsu T."/>
            <person name="Kubota E."/>
            <person name="Ohtake R."/>
            <person name="Suzuki T."/>
            <person name="Kanesaki Y."/>
        </authorList>
    </citation>
    <scope>NUCLEOTIDE SEQUENCE [LARGE SCALE GENOMIC DNA]</scope>
    <source>
        <strain evidence="4">Heshi-A3</strain>
    </source>
</reference>
<dbReference type="InterPro" id="IPR050300">
    <property type="entry name" value="GDXG_lipolytic_enzyme"/>
</dbReference>
<organism evidence="3 4">
    <name type="scientific">Paenibacillus amylolyticus</name>
    <dbReference type="NCBI Taxonomy" id="1451"/>
    <lineage>
        <taxon>Bacteria</taxon>
        <taxon>Bacillati</taxon>
        <taxon>Bacillota</taxon>
        <taxon>Bacilli</taxon>
        <taxon>Bacillales</taxon>
        <taxon>Paenibacillaceae</taxon>
        <taxon>Paenibacillus</taxon>
    </lineage>
</organism>